<accession>A0A5S5AVH7</accession>
<keyword evidence="1" id="KW-0812">Transmembrane</keyword>
<proteinExistence type="predicted"/>
<dbReference type="OrthoDB" id="47760at2"/>
<dbReference type="InterPro" id="IPR035287">
    <property type="entry name" value="DUF5362"/>
</dbReference>
<feature type="transmembrane region" description="Helical" evidence="1">
    <location>
        <begin position="59"/>
        <end position="80"/>
    </location>
</feature>
<reference evidence="2 3" key="1">
    <citation type="submission" date="2019-07" db="EMBL/GenBank/DDBJ databases">
        <title>Genomic Encyclopedia of Type Strains, Phase I: the one thousand microbial genomes (KMG-I) project.</title>
        <authorList>
            <person name="Kyrpides N."/>
        </authorList>
    </citation>
    <scope>NUCLEOTIDE SEQUENCE [LARGE SCALE GENOMIC DNA]</scope>
    <source>
        <strain evidence="2 3">DSM 16647</strain>
    </source>
</reference>
<name>A0A5S5AVH7_9FIRM</name>
<dbReference type="Pfam" id="PF17319">
    <property type="entry name" value="DUF5362"/>
    <property type="match status" value="1"/>
</dbReference>
<dbReference type="EMBL" id="VNHO01000010">
    <property type="protein sequence ID" value="TYP55420.1"/>
    <property type="molecule type" value="Genomic_DNA"/>
</dbReference>
<dbReference type="Proteomes" id="UP000322294">
    <property type="component" value="Unassembled WGS sequence"/>
</dbReference>
<organism evidence="2 3">
    <name type="scientific">Thermosediminibacter litoriperuensis</name>
    <dbReference type="NCBI Taxonomy" id="291989"/>
    <lineage>
        <taxon>Bacteria</taxon>
        <taxon>Bacillati</taxon>
        <taxon>Bacillota</taxon>
        <taxon>Clostridia</taxon>
        <taxon>Thermosediminibacterales</taxon>
        <taxon>Thermosediminibacteraceae</taxon>
        <taxon>Thermosediminibacter</taxon>
    </lineage>
</organism>
<dbReference type="AlphaFoldDB" id="A0A5S5AVH7"/>
<evidence type="ECO:0000256" key="1">
    <source>
        <dbReference type="SAM" id="Phobius"/>
    </source>
</evidence>
<evidence type="ECO:0000313" key="2">
    <source>
        <dbReference type="EMBL" id="TYP55420.1"/>
    </source>
</evidence>
<gene>
    <name evidence="2" type="ORF">LZ11_01135</name>
</gene>
<comment type="caution">
    <text evidence="2">The sequence shown here is derived from an EMBL/GenBank/DDBJ whole genome shotgun (WGS) entry which is preliminary data.</text>
</comment>
<keyword evidence="1" id="KW-1133">Transmembrane helix</keyword>
<feature type="transmembrane region" description="Helical" evidence="1">
    <location>
        <begin position="6"/>
        <end position="25"/>
    </location>
</feature>
<protein>
    <submittedName>
        <fullName evidence="2">Uncharacterized protein</fullName>
    </submittedName>
</protein>
<keyword evidence="3" id="KW-1185">Reference proteome</keyword>
<keyword evidence="1" id="KW-0472">Membrane</keyword>
<evidence type="ECO:0000313" key="3">
    <source>
        <dbReference type="Proteomes" id="UP000322294"/>
    </source>
</evidence>
<sequence length="81" mass="8926">MGLFAFIIGALPGVITLIMGIKLLGARDRAKNIVLSQDYDEHQMVLLIQEMTSYFKIQGILIIIGVILFVLLGVTGFIAYI</sequence>